<dbReference type="InterPro" id="IPR058532">
    <property type="entry name" value="YjbR/MT2646/Rv2570-like"/>
</dbReference>
<sequence length="115" mass="13336">MVDLETVHKLALSLPDTDEHDHWGRPSYRVKKRIFLTLWPSEKRAVVKLSPVDQSVFCKYNNTIFYPVKGAWGKRGWTCIELKRVRKSMFEDALNLSWQETAPKTAKSKSISPDT</sequence>
<keyword evidence="1" id="KW-0238">DNA-binding</keyword>
<accession>A0ABW3JYD3</accession>
<organism evidence="1 2">
    <name type="scientific">Ohtaekwangia kribbensis</name>
    <dbReference type="NCBI Taxonomy" id="688913"/>
    <lineage>
        <taxon>Bacteria</taxon>
        <taxon>Pseudomonadati</taxon>
        <taxon>Bacteroidota</taxon>
        <taxon>Cytophagia</taxon>
        <taxon>Cytophagales</taxon>
        <taxon>Fulvivirgaceae</taxon>
        <taxon>Ohtaekwangia</taxon>
    </lineage>
</organism>
<keyword evidence="2" id="KW-1185">Reference proteome</keyword>
<protein>
    <submittedName>
        <fullName evidence="1">MmcQ/YjbR family DNA-binding protein</fullName>
    </submittedName>
</protein>
<reference evidence="2" key="1">
    <citation type="journal article" date="2019" name="Int. J. Syst. Evol. Microbiol.">
        <title>The Global Catalogue of Microorganisms (GCM) 10K type strain sequencing project: providing services to taxonomists for standard genome sequencing and annotation.</title>
        <authorList>
            <consortium name="The Broad Institute Genomics Platform"/>
            <consortium name="The Broad Institute Genome Sequencing Center for Infectious Disease"/>
            <person name="Wu L."/>
            <person name="Ma J."/>
        </authorList>
    </citation>
    <scope>NUCLEOTIDE SEQUENCE [LARGE SCALE GENOMIC DNA]</scope>
    <source>
        <strain evidence="2">CCUG 58938</strain>
    </source>
</reference>
<dbReference type="Gene3D" id="3.90.1150.30">
    <property type="match status" value="1"/>
</dbReference>
<dbReference type="RefSeq" id="WP_377576619.1">
    <property type="nucleotide sequence ID" value="NZ_JBHTKA010000001.1"/>
</dbReference>
<dbReference type="SUPFAM" id="SSF142906">
    <property type="entry name" value="YjbR-like"/>
    <property type="match status" value="1"/>
</dbReference>
<dbReference type="EMBL" id="JBHTKA010000001">
    <property type="protein sequence ID" value="MFD0998988.1"/>
    <property type="molecule type" value="Genomic_DNA"/>
</dbReference>
<comment type="caution">
    <text evidence="1">The sequence shown here is derived from an EMBL/GenBank/DDBJ whole genome shotgun (WGS) entry which is preliminary data.</text>
</comment>
<gene>
    <name evidence="1" type="ORF">ACFQ21_06695</name>
</gene>
<dbReference type="Proteomes" id="UP001597112">
    <property type="component" value="Unassembled WGS sequence"/>
</dbReference>
<dbReference type="InterPro" id="IPR038056">
    <property type="entry name" value="YjbR-like_sf"/>
</dbReference>
<name>A0ABW3JYD3_9BACT</name>
<proteinExistence type="predicted"/>
<dbReference type="Pfam" id="PF04237">
    <property type="entry name" value="YjbR"/>
    <property type="match status" value="1"/>
</dbReference>
<evidence type="ECO:0000313" key="2">
    <source>
        <dbReference type="Proteomes" id="UP001597112"/>
    </source>
</evidence>
<evidence type="ECO:0000313" key="1">
    <source>
        <dbReference type="EMBL" id="MFD0998988.1"/>
    </source>
</evidence>
<dbReference type="GO" id="GO:0003677">
    <property type="term" value="F:DNA binding"/>
    <property type="evidence" value="ECO:0007669"/>
    <property type="project" value="UniProtKB-KW"/>
</dbReference>